<evidence type="ECO:0000259" key="3">
    <source>
        <dbReference type="Pfam" id="PF12828"/>
    </source>
</evidence>
<feature type="domain" description="PX-associated" evidence="3">
    <location>
        <begin position="4"/>
        <end position="122"/>
    </location>
</feature>
<feature type="compositionally biased region" description="Low complexity" evidence="1">
    <location>
        <begin position="455"/>
        <end position="475"/>
    </location>
</feature>
<dbReference type="InterPro" id="IPR024555">
    <property type="entry name" value="PX-associated"/>
</dbReference>
<proteinExistence type="predicted"/>
<evidence type="ECO:0008006" key="6">
    <source>
        <dbReference type="Google" id="ProtNLM"/>
    </source>
</evidence>
<dbReference type="Pfam" id="PF12828">
    <property type="entry name" value="PXB"/>
    <property type="match status" value="1"/>
</dbReference>
<dbReference type="Pfam" id="PF12825">
    <property type="entry name" value="DUF3818"/>
    <property type="match status" value="1"/>
</dbReference>
<dbReference type="InterPro" id="IPR047168">
    <property type="entry name" value="LEC1-like"/>
</dbReference>
<dbReference type="InterPro" id="IPR024554">
    <property type="entry name" value="LEC1-like_C"/>
</dbReference>
<evidence type="ECO:0000313" key="5">
    <source>
        <dbReference type="Proteomes" id="UP000800082"/>
    </source>
</evidence>
<evidence type="ECO:0000256" key="1">
    <source>
        <dbReference type="SAM" id="MobiDB-lite"/>
    </source>
</evidence>
<dbReference type="GeneID" id="54354048"/>
<dbReference type="RefSeq" id="XP_033446855.1">
    <property type="nucleotide sequence ID" value="XM_033596381.1"/>
</dbReference>
<dbReference type="EMBL" id="ML978976">
    <property type="protein sequence ID" value="KAF1926603.1"/>
    <property type="molecule type" value="Genomic_DNA"/>
</dbReference>
<organism evidence="4 5">
    <name type="scientific">Didymella exigua CBS 183.55</name>
    <dbReference type="NCBI Taxonomy" id="1150837"/>
    <lineage>
        <taxon>Eukaryota</taxon>
        <taxon>Fungi</taxon>
        <taxon>Dikarya</taxon>
        <taxon>Ascomycota</taxon>
        <taxon>Pezizomycotina</taxon>
        <taxon>Dothideomycetes</taxon>
        <taxon>Pleosporomycetidae</taxon>
        <taxon>Pleosporales</taxon>
        <taxon>Pleosporineae</taxon>
        <taxon>Didymellaceae</taxon>
        <taxon>Didymella</taxon>
    </lineage>
</organism>
<dbReference type="PANTHER" id="PTHR47185">
    <property type="entry name" value="PX DOMAIN-CONTAINING PROTEIN YPR097W"/>
    <property type="match status" value="1"/>
</dbReference>
<keyword evidence="5" id="KW-1185">Reference proteome</keyword>
<feature type="domain" description="PX" evidence="2">
    <location>
        <begin position="168"/>
        <end position="356"/>
    </location>
</feature>
<dbReference type="PANTHER" id="PTHR47185:SF2">
    <property type="entry name" value="FUNGAL PROTEIN"/>
    <property type="match status" value="1"/>
</dbReference>
<sequence length="662" mass="71374">MSTPPLAPAQTHALFDVLVHRQMYAEVEAFKHPTTIGRYGHPFRKADGAPTSSPLLQTMLNKLALTNPALQPLGRAFWQDKVQALLARLAEAELSESYDRGAIGSRRALATAASSIAEYVARGMLGGYAVEQQAADGASQRDYDARDAADVLAAWDECARSLVYGDLLDRLLDTVAATDRLDEHCSLVRAGHEYVLVNVASFLHHVFVMSPDGQYLVRLLENVDRLLPYYVIKQTLRVGNAASMVNAMVRLVLAKLSVTAMTNWIGLTNSANDGMNLMQQIISTVLAWDTAELQKRASKLEASRDAPDKKVLRAVRAHVYASRERHDAARSQSVHEEKSILAVILETAEPRLGPDSVRDQQHDTATEYYATCLSIRDREEMTKVLCKSSPDVLTAAVRDCVSAMDPVIRAVHNAVDLSATVADAESFVADLIKASKPRSRAGRKSRETSKEREAAAAAAAAAEPTPAGAADDTGDAPTVEDFVLVLRKHAPSVHRFLHHVTKNAPELAHDYLVYAKAAFGEFRADPSTRHGGAGNMTAPLHALFAALPPAKQDALRPLLTEHAAHLAALKAASHARLASIMDSSGPGASTHGPGTYLSRWNALLDSTLISPARAAGPVRRGWELRGGNGAKSALDDKTAAVWDAMRDGWVGLCRALEVMGSG</sequence>
<name>A0A6A5RGJ4_9PLEO</name>
<reference evidence="4" key="1">
    <citation type="journal article" date="2020" name="Stud. Mycol.">
        <title>101 Dothideomycetes genomes: a test case for predicting lifestyles and emergence of pathogens.</title>
        <authorList>
            <person name="Haridas S."/>
            <person name="Albert R."/>
            <person name="Binder M."/>
            <person name="Bloem J."/>
            <person name="Labutti K."/>
            <person name="Salamov A."/>
            <person name="Andreopoulos B."/>
            <person name="Baker S."/>
            <person name="Barry K."/>
            <person name="Bills G."/>
            <person name="Bluhm B."/>
            <person name="Cannon C."/>
            <person name="Castanera R."/>
            <person name="Culley D."/>
            <person name="Daum C."/>
            <person name="Ezra D."/>
            <person name="Gonzalez J."/>
            <person name="Henrissat B."/>
            <person name="Kuo A."/>
            <person name="Liang C."/>
            <person name="Lipzen A."/>
            <person name="Lutzoni F."/>
            <person name="Magnuson J."/>
            <person name="Mondo S."/>
            <person name="Nolan M."/>
            <person name="Ohm R."/>
            <person name="Pangilinan J."/>
            <person name="Park H.-J."/>
            <person name="Ramirez L."/>
            <person name="Alfaro M."/>
            <person name="Sun H."/>
            <person name="Tritt A."/>
            <person name="Yoshinaga Y."/>
            <person name="Zwiers L.-H."/>
            <person name="Turgeon B."/>
            <person name="Goodwin S."/>
            <person name="Spatafora J."/>
            <person name="Crous P."/>
            <person name="Grigoriev I."/>
        </authorList>
    </citation>
    <scope>NUCLEOTIDE SEQUENCE</scope>
    <source>
        <strain evidence="4">CBS 183.55</strain>
    </source>
</reference>
<dbReference type="Proteomes" id="UP000800082">
    <property type="component" value="Unassembled WGS sequence"/>
</dbReference>
<accession>A0A6A5RGJ4</accession>
<dbReference type="AlphaFoldDB" id="A0A6A5RGJ4"/>
<evidence type="ECO:0000313" key="4">
    <source>
        <dbReference type="EMBL" id="KAF1926603.1"/>
    </source>
</evidence>
<dbReference type="GO" id="GO:0035091">
    <property type="term" value="F:phosphatidylinositol binding"/>
    <property type="evidence" value="ECO:0007669"/>
    <property type="project" value="TreeGrafter"/>
</dbReference>
<protein>
    <recommendedName>
        <fullName evidence="6">DUF3818 domain-containing protein</fullName>
    </recommendedName>
</protein>
<gene>
    <name evidence="4" type="ORF">M421DRAFT_67235</name>
</gene>
<dbReference type="OrthoDB" id="2117459at2759"/>
<feature type="region of interest" description="Disordered" evidence="1">
    <location>
        <begin position="438"/>
        <end position="475"/>
    </location>
</feature>
<evidence type="ECO:0000259" key="2">
    <source>
        <dbReference type="Pfam" id="PF12825"/>
    </source>
</evidence>
<feature type="compositionally biased region" description="Basic and acidic residues" evidence="1">
    <location>
        <begin position="444"/>
        <end position="454"/>
    </location>
</feature>